<dbReference type="PANTHER" id="PTHR12072">
    <property type="entry name" value="CWF19, CELL CYCLE CONTROL PROTEIN"/>
    <property type="match status" value="1"/>
</dbReference>
<dbReference type="OrthoDB" id="444325at2759"/>
<dbReference type="PANTHER" id="PTHR12072:SF4">
    <property type="entry name" value="CWF19-LIKE PROTEIN 1"/>
    <property type="match status" value="1"/>
</dbReference>
<dbReference type="GO" id="GO:0000398">
    <property type="term" value="P:mRNA splicing, via spliceosome"/>
    <property type="evidence" value="ECO:0007669"/>
    <property type="project" value="TreeGrafter"/>
</dbReference>
<dbReference type="GO" id="GO:0071014">
    <property type="term" value="C:post-mRNA release spliceosomal complex"/>
    <property type="evidence" value="ECO:0007669"/>
    <property type="project" value="TreeGrafter"/>
</dbReference>
<evidence type="ECO:0000313" key="5">
    <source>
        <dbReference type="Proteomes" id="UP000019375"/>
    </source>
</evidence>
<dbReference type="InterPro" id="IPR036265">
    <property type="entry name" value="HIT-like_sf"/>
</dbReference>
<dbReference type="Pfam" id="PF04677">
    <property type="entry name" value="CwfJ_C_1"/>
    <property type="match status" value="1"/>
</dbReference>
<evidence type="ECO:0000313" key="4">
    <source>
        <dbReference type="EMBL" id="CDF88866.1"/>
    </source>
</evidence>
<dbReference type="InterPro" id="IPR006768">
    <property type="entry name" value="Cwf19-like_C_dom-1"/>
</dbReference>
<organism evidence="4 5">
    <name type="scientific">Zygosaccharomyces bailii (strain CLIB 213 / ATCC 58445 / CBS 680 / BCRC 21525 / NBRC 1098 / NCYC 1416 / NRRL Y-2227)</name>
    <dbReference type="NCBI Taxonomy" id="1333698"/>
    <lineage>
        <taxon>Eukaryota</taxon>
        <taxon>Fungi</taxon>
        <taxon>Dikarya</taxon>
        <taxon>Ascomycota</taxon>
        <taxon>Saccharomycotina</taxon>
        <taxon>Saccharomycetes</taxon>
        <taxon>Saccharomycetales</taxon>
        <taxon>Saccharomycetaceae</taxon>
        <taxon>Zygosaccharomyces</taxon>
    </lineage>
</organism>
<evidence type="ECO:0000259" key="2">
    <source>
        <dbReference type="Pfam" id="PF04676"/>
    </source>
</evidence>
<name>A0A8J2X7U0_ZYGB2</name>
<feature type="domain" description="Cwf19-like C-terminal" evidence="3">
    <location>
        <begin position="237"/>
        <end position="358"/>
    </location>
</feature>
<accession>A0A8J2X7U0</accession>
<dbReference type="Proteomes" id="UP000019375">
    <property type="component" value="Unassembled WGS sequence"/>
</dbReference>
<reference evidence="5" key="1">
    <citation type="journal article" date="2013" name="Genome Announc.">
        <title>Genome sequence of the food spoilage yeast Zygosaccharomyces bailii CLIB 213(T).</title>
        <authorList>
            <person name="Galeote V."/>
            <person name="Bigey F."/>
            <person name="Devillers H."/>
            <person name="Neuveglise C."/>
            <person name="Dequin S."/>
        </authorList>
    </citation>
    <scope>NUCLEOTIDE SEQUENCE [LARGE SCALE GENOMIC DNA]</scope>
    <source>
        <strain evidence="5">CLIB 213 / ATCC 58445 / CBS 680 / CCRC 21525 / NBRC 1098 / NCYC 1416 / NRRL Y-2227</strain>
    </source>
</reference>
<protein>
    <submittedName>
        <fullName evidence="4">ZYBA0S03-03730g1_1</fullName>
    </submittedName>
</protein>
<dbReference type="SUPFAM" id="SSF54197">
    <property type="entry name" value="HIT-like"/>
    <property type="match status" value="1"/>
</dbReference>
<evidence type="ECO:0000259" key="3">
    <source>
        <dbReference type="Pfam" id="PF04677"/>
    </source>
</evidence>
<dbReference type="AlphaFoldDB" id="A0A8J2X7U0"/>
<dbReference type="InterPro" id="IPR006767">
    <property type="entry name" value="Cwf19-like_C_dom-2"/>
</dbReference>
<feature type="compositionally biased region" description="Basic and acidic residues" evidence="1">
    <location>
        <begin position="212"/>
        <end position="227"/>
    </location>
</feature>
<keyword evidence="5" id="KW-1185">Reference proteome</keyword>
<dbReference type="InterPro" id="IPR040194">
    <property type="entry name" value="Cwf19-like"/>
</dbReference>
<evidence type="ECO:0000256" key="1">
    <source>
        <dbReference type="SAM" id="MobiDB-lite"/>
    </source>
</evidence>
<sequence>MTKAKILVIHVLKDDMPTILDKVKKLNNKSGPFDTVIFLGESGSGLDTISHSTDVPAIVALSDEDHCTSDSQHLTFLSKTGVHQLENGMRIGYVSMQNEKDSASKLCEPVDVLITQEWSSALARKHPELAGSSLIDEAVVQCHPRYHFVYGDPNTFHEFEPFIWSEDQRMTRFINLARYGSKNKWAYAFNIDIHGHEELSSSLAENPYILKSDSRKHDREDQDDARSSIKKSMGKSKRIFPGACHFCFTNPNVEDHLIVSIANKSYVTVAKGPLTVPTDTMDFSGHCLLIPIEHIPKPNGCENLNEDNSLQQELLKYETSIARMFCTKFRMSSVVFEIHSESMVHFHKQLIPISHYLVGNFQNALDRQVHINNAKFTHNCKLEFRVFNSFEDEKYKNIVNDPKTNYMMFTVYETPDSYPQVFLSQFEANDRIDLQLGRRTLAYILHLPNRTNWRSPACIQAKKEEELEVDCFQKAYKGYDITNSE</sequence>
<dbReference type="Pfam" id="PF04676">
    <property type="entry name" value="CwfJ_C_2"/>
    <property type="match status" value="1"/>
</dbReference>
<feature type="region of interest" description="Disordered" evidence="1">
    <location>
        <begin position="211"/>
        <end position="233"/>
    </location>
</feature>
<proteinExistence type="predicted"/>
<dbReference type="GO" id="GO:0061632">
    <property type="term" value="F:RNA lariat debranching enzyme activator activity"/>
    <property type="evidence" value="ECO:0007669"/>
    <property type="project" value="TreeGrafter"/>
</dbReference>
<feature type="domain" description="Cwf19-like protein C-terminal" evidence="2">
    <location>
        <begin position="393"/>
        <end position="482"/>
    </location>
</feature>
<dbReference type="EMBL" id="HG316456">
    <property type="protein sequence ID" value="CDF88866.1"/>
    <property type="molecule type" value="Genomic_DNA"/>
</dbReference>
<gene>
    <name evidence="4" type="ORF">BN860_03730g</name>
</gene>